<sequence>MLFFGVPTCRSCIQRIAGGAQQQIRHKSKMVKVATIPVRLLQDVPKLGRRGQIIPVPRGRMRDSLYPFKMAEYMTVAMVRSAPKSDVLSAVDSTFRPVKEEKTAVKISLPQPVASTSMLEDFMPPKIMFSRPTIAPGDNTIHGSISTNDICVAVRSIAAANGDEASKLVITPDMITFLEKEVESDRVKTLGEHKFEIRLRGAVKPVQRKLVISQQVSLD</sequence>
<dbReference type="OMA" id="RNRWFPA"/>
<dbReference type="InterPro" id="IPR009027">
    <property type="entry name" value="Ribosomal_bL9/RNase_H1_N"/>
</dbReference>
<dbReference type="InterPro" id="IPR036935">
    <property type="entry name" value="Ribosomal_bL9_N_sf"/>
</dbReference>
<evidence type="ECO:0000259" key="4">
    <source>
        <dbReference type="Pfam" id="PF01281"/>
    </source>
</evidence>
<dbReference type="EMBL" id="HF936073">
    <property type="protein sequence ID" value="CCX14907.1"/>
    <property type="molecule type" value="Genomic_DNA"/>
</dbReference>
<gene>
    <name evidence="5" type="ORF">PCON_01133</name>
</gene>
<proteinExistence type="inferred from homology"/>
<evidence type="ECO:0000256" key="3">
    <source>
        <dbReference type="ARBA" id="ARBA00023274"/>
    </source>
</evidence>
<dbReference type="InterPro" id="IPR020070">
    <property type="entry name" value="Ribosomal_bL9_N"/>
</dbReference>
<dbReference type="GO" id="GO:0005840">
    <property type="term" value="C:ribosome"/>
    <property type="evidence" value="ECO:0007669"/>
    <property type="project" value="UniProtKB-KW"/>
</dbReference>
<dbReference type="SUPFAM" id="SSF55658">
    <property type="entry name" value="L9 N-domain-like"/>
    <property type="match status" value="1"/>
</dbReference>
<evidence type="ECO:0000313" key="5">
    <source>
        <dbReference type="EMBL" id="CCX14907.1"/>
    </source>
</evidence>
<comment type="similarity">
    <text evidence="1">Belongs to the bacterial ribosomal protein bL9 family.</text>
</comment>
<dbReference type="GO" id="GO:0003735">
    <property type="term" value="F:structural constituent of ribosome"/>
    <property type="evidence" value="ECO:0007669"/>
    <property type="project" value="InterPro"/>
</dbReference>
<dbReference type="OrthoDB" id="5555409at2759"/>
<dbReference type="Gene3D" id="3.40.5.10">
    <property type="entry name" value="Ribosomal protein L9, N-terminal domain"/>
    <property type="match status" value="1"/>
</dbReference>
<evidence type="ECO:0000256" key="1">
    <source>
        <dbReference type="ARBA" id="ARBA00010605"/>
    </source>
</evidence>
<feature type="domain" description="Ribosomal protein L9" evidence="4">
    <location>
        <begin position="37"/>
        <end position="77"/>
    </location>
</feature>
<keyword evidence="3" id="KW-0687">Ribonucleoprotein</keyword>
<keyword evidence="6" id="KW-1185">Reference proteome</keyword>
<dbReference type="Pfam" id="PF01281">
    <property type="entry name" value="Ribosomal_L9_N"/>
    <property type="match status" value="1"/>
</dbReference>
<dbReference type="InterPro" id="IPR000244">
    <property type="entry name" value="Ribosomal_bL9"/>
</dbReference>
<dbReference type="GO" id="GO:1990904">
    <property type="term" value="C:ribonucleoprotein complex"/>
    <property type="evidence" value="ECO:0007669"/>
    <property type="project" value="UniProtKB-KW"/>
</dbReference>
<keyword evidence="2 5" id="KW-0689">Ribosomal protein</keyword>
<dbReference type="PANTHER" id="PTHR21368">
    <property type="entry name" value="50S RIBOSOMAL PROTEIN L9"/>
    <property type="match status" value="1"/>
</dbReference>
<dbReference type="STRING" id="1076935.U4L8H0"/>
<name>U4L8H0_PYROM</name>
<dbReference type="eggNOG" id="ENOG502SA1R">
    <property type="taxonomic scope" value="Eukaryota"/>
</dbReference>
<organism evidence="5 6">
    <name type="scientific">Pyronema omphalodes (strain CBS 100304)</name>
    <name type="common">Pyronema confluens</name>
    <dbReference type="NCBI Taxonomy" id="1076935"/>
    <lineage>
        <taxon>Eukaryota</taxon>
        <taxon>Fungi</taxon>
        <taxon>Dikarya</taxon>
        <taxon>Ascomycota</taxon>
        <taxon>Pezizomycotina</taxon>
        <taxon>Pezizomycetes</taxon>
        <taxon>Pezizales</taxon>
        <taxon>Pyronemataceae</taxon>
        <taxon>Pyronema</taxon>
    </lineage>
</organism>
<dbReference type="Proteomes" id="UP000018144">
    <property type="component" value="Unassembled WGS sequence"/>
</dbReference>
<dbReference type="AlphaFoldDB" id="U4L8H0"/>
<protein>
    <submittedName>
        <fullName evidence="5">Similar to 50S ribosomal protein L9 acc. no. A6M3K7</fullName>
    </submittedName>
</protein>
<accession>U4L8H0</accession>
<evidence type="ECO:0000256" key="2">
    <source>
        <dbReference type="ARBA" id="ARBA00022980"/>
    </source>
</evidence>
<evidence type="ECO:0000313" key="6">
    <source>
        <dbReference type="Proteomes" id="UP000018144"/>
    </source>
</evidence>
<reference evidence="5 6" key="1">
    <citation type="journal article" date="2013" name="PLoS Genet.">
        <title>The genome and development-dependent transcriptomes of Pyronema confluens: a window into fungal evolution.</title>
        <authorList>
            <person name="Traeger S."/>
            <person name="Altegoer F."/>
            <person name="Freitag M."/>
            <person name="Gabaldon T."/>
            <person name="Kempken F."/>
            <person name="Kumar A."/>
            <person name="Marcet-Houben M."/>
            <person name="Poggeler S."/>
            <person name="Stajich J.E."/>
            <person name="Nowrousian M."/>
        </authorList>
    </citation>
    <scope>NUCLEOTIDE SEQUENCE [LARGE SCALE GENOMIC DNA]</scope>
    <source>
        <strain evidence="6">CBS 100304</strain>
        <tissue evidence="5">Vegetative mycelium</tissue>
    </source>
</reference>
<dbReference type="GO" id="GO:0006412">
    <property type="term" value="P:translation"/>
    <property type="evidence" value="ECO:0007669"/>
    <property type="project" value="InterPro"/>
</dbReference>